<evidence type="ECO:0000313" key="2">
    <source>
        <dbReference type="Proteomes" id="UP000515506"/>
    </source>
</evidence>
<organism evidence="1 2">
    <name type="scientific">Pseudoxanthomonas mexicana</name>
    <dbReference type="NCBI Taxonomy" id="128785"/>
    <lineage>
        <taxon>Bacteria</taxon>
        <taxon>Pseudomonadati</taxon>
        <taxon>Pseudomonadota</taxon>
        <taxon>Gammaproteobacteria</taxon>
        <taxon>Lysobacterales</taxon>
        <taxon>Lysobacteraceae</taxon>
        <taxon>Pseudoxanthomonas</taxon>
    </lineage>
</organism>
<reference evidence="1 2" key="1">
    <citation type="submission" date="2020-08" db="EMBL/GenBank/DDBJ databases">
        <title>Streptomycin resistant and MDR strain, P. mexicana.</title>
        <authorList>
            <person name="Ganesh-kumar S."/>
            <person name="Zhe T."/>
            <person name="Yu Z."/>
            <person name="Min Y."/>
        </authorList>
    </citation>
    <scope>NUCLEOTIDE SEQUENCE [LARGE SCALE GENOMIC DNA]</scope>
    <source>
        <strain evidence="1 2">GTZY</strain>
    </source>
</reference>
<gene>
    <name evidence="1" type="ORF">H4W19_01635</name>
</gene>
<dbReference type="Proteomes" id="UP000515506">
    <property type="component" value="Chromosome"/>
</dbReference>
<evidence type="ECO:0000313" key="1">
    <source>
        <dbReference type="EMBL" id="QND80535.1"/>
    </source>
</evidence>
<dbReference type="EMBL" id="CP060028">
    <property type="protein sequence ID" value="QND80535.1"/>
    <property type="molecule type" value="Genomic_DNA"/>
</dbReference>
<sequence length="86" mass="9959">MYPGDYCLYVLREPMNTDHRKVMARVALNTLLDPDRYLVDLSEILLLPYGLRMQTRAFLTYCSINPSEFVGTPRASCTELLKILEE</sequence>
<keyword evidence="2" id="KW-1185">Reference proteome</keyword>
<accession>A0ABX6RCR7</accession>
<protein>
    <submittedName>
        <fullName evidence="1">Uncharacterized protein</fullName>
    </submittedName>
</protein>
<name>A0ABX6RCR7_PSEMX</name>
<dbReference type="RefSeq" id="WP_185895749.1">
    <property type="nucleotide sequence ID" value="NZ_CP060028.1"/>
</dbReference>
<proteinExistence type="predicted"/>